<evidence type="ECO:0000256" key="4">
    <source>
        <dbReference type="ARBA" id="ARBA00022741"/>
    </source>
</evidence>
<feature type="short sequence motif" description="'HIGH' region" evidence="11">
    <location>
        <begin position="37"/>
        <end position="46"/>
    </location>
</feature>
<keyword evidence="7 11" id="KW-0648">Protein biosynthesis</keyword>
<dbReference type="SUPFAM" id="SSF55174">
    <property type="entry name" value="Alpha-L RNA-binding motif"/>
    <property type="match status" value="1"/>
</dbReference>
<feature type="binding site" evidence="11">
    <location>
        <position position="32"/>
    </location>
    <ligand>
        <name>L-tyrosine</name>
        <dbReference type="ChEBI" id="CHEBI:58315"/>
    </ligand>
</feature>
<dbReference type="FunFam" id="3.40.50.620:FF:000008">
    <property type="entry name" value="Tyrosine--tRNA ligase"/>
    <property type="match status" value="1"/>
</dbReference>
<dbReference type="PANTHER" id="PTHR11766">
    <property type="entry name" value="TYROSYL-TRNA SYNTHETASE"/>
    <property type="match status" value="1"/>
</dbReference>
<evidence type="ECO:0000256" key="6">
    <source>
        <dbReference type="ARBA" id="ARBA00022884"/>
    </source>
</evidence>
<dbReference type="InterPro" id="IPR001412">
    <property type="entry name" value="aa-tRNA-synth_I_CS"/>
</dbReference>
<evidence type="ECO:0000256" key="2">
    <source>
        <dbReference type="ARBA" id="ARBA00022490"/>
    </source>
</evidence>
<dbReference type="CDD" id="cd00805">
    <property type="entry name" value="TyrRS_core"/>
    <property type="match status" value="1"/>
</dbReference>
<comment type="catalytic activity">
    <reaction evidence="9 11">
        <text>tRNA(Tyr) + L-tyrosine + ATP = L-tyrosyl-tRNA(Tyr) + AMP + diphosphate + H(+)</text>
        <dbReference type="Rhea" id="RHEA:10220"/>
        <dbReference type="Rhea" id="RHEA-COMP:9706"/>
        <dbReference type="Rhea" id="RHEA-COMP:9707"/>
        <dbReference type="ChEBI" id="CHEBI:15378"/>
        <dbReference type="ChEBI" id="CHEBI:30616"/>
        <dbReference type="ChEBI" id="CHEBI:33019"/>
        <dbReference type="ChEBI" id="CHEBI:58315"/>
        <dbReference type="ChEBI" id="CHEBI:78442"/>
        <dbReference type="ChEBI" id="CHEBI:78536"/>
        <dbReference type="ChEBI" id="CHEBI:456215"/>
        <dbReference type="EC" id="6.1.1.1"/>
    </reaction>
</comment>
<feature type="binding site" evidence="11">
    <location>
        <position position="176"/>
    </location>
    <ligand>
        <name>L-tyrosine</name>
        <dbReference type="ChEBI" id="CHEBI:58315"/>
    </ligand>
</feature>
<evidence type="ECO:0000256" key="1">
    <source>
        <dbReference type="ARBA" id="ARBA00004496"/>
    </source>
</evidence>
<dbReference type="EC" id="6.1.1.1" evidence="11"/>
<dbReference type="AlphaFoldDB" id="A0A2V1IQV1"/>
<dbReference type="InterPro" id="IPR002307">
    <property type="entry name" value="Tyr-tRNA-ligase"/>
</dbReference>
<keyword evidence="4 11" id="KW-0547">Nucleotide-binding</keyword>
<dbReference type="NCBIfam" id="TIGR00234">
    <property type="entry name" value="tyrS"/>
    <property type="match status" value="1"/>
</dbReference>
<evidence type="ECO:0000256" key="9">
    <source>
        <dbReference type="ARBA" id="ARBA00048248"/>
    </source>
</evidence>
<dbReference type="FunFam" id="3.10.290.10:FF:000014">
    <property type="entry name" value="Tyrosine--tRNA ligase"/>
    <property type="match status" value="1"/>
</dbReference>
<feature type="short sequence motif" description="'KMSKS' region" evidence="11">
    <location>
        <begin position="232"/>
        <end position="236"/>
    </location>
</feature>
<comment type="subcellular location">
    <subcellularLocation>
        <location evidence="1 11">Cytoplasm</location>
    </subcellularLocation>
</comment>
<dbReference type="InterPro" id="IPR036986">
    <property type="entry name" value="S4_RNA-bd_sf"/>
</dbReference>
<dbReference type="PROSITE" id="PS50889">
    <property type="entry name" value="S4"/>
    <property type="match status" value="1"/>
</dbReference>
<dbReference type="PROSITE" id="PS00178">
    <property type="entry name" value="AA_TRNA_LIGASE_I"/>
    <property type="match status" value="1"/>
</dbReference>
<dbReference type="GO" id="GO:0006437">
    <property type="term" value="P:tyrosyl-tRNA aminoacylation"/>
    <property type="evidence" value="ECO:0007669"/>
    <property type="project" value="UniProtKB-UniRule"/>
</dbReference>
<dbReference type="Pfam" id="PF00579">
    <property type="entry name" value="tRNA-synt_1b"/>
    <property type="match status" value="1"/>
</dbReference>
<evidence type="ECO:0000256" key="8">
    <source>
        <dbReference type="ARBA" id="ARBA00023146"/>
    </source>
</evidence>
<keyword evidence="2 11" id="KW-0963">Cytoplasm</keyword>
<sequence>MNFVEELKWRGMIHQMMPGTEEQLQKEMTVAYLGIDPTADSLHIGHLVGVMMLKHLQRAGHKPIALVGGATGMIGDPSMKSQERKLLDEQTLRHNQEAIKRQLAKFLDFDSTEPNAAELVNNYDWMKQFSFLDFIRDVGKHITVNYMMAKDSVKKRLSGESQQGMSFTEFSYQLVQGYDFLCLYRDKGCRLQLGGSDQWGNITTGTELIRRTLGGEAFALTCPLITKADGGKFGKTESGNVWLDPRYTSPYQFYQFWLNVSDTDAEKYIKIFTTLSREEIDELVAQQAADPSQRPLQKRLAKEITTMVHSTDDYEMAVEASKILFSNHAGEALRRLDETTLLQVMEGVPQHVISLQALQSADGVKLVDLLTDAAPVFPSKGEMRKMTQQGGLSVNKEKATDPYATVTVADLLNGKYLLVQRGKKNYFLLIAQ</sequence>
<feature type="domain" description="Tyrosine--tRNA ligase SYY-like C-terminal" evidence="13">
    <location>
        <begin position="343"/>
        <end position="429"/>
    </location>
</feature>
<dbReference type="PANTHER" id="PTHR11766:SF0">
    <property type="entry name" value="TYROSINE--TRNA LIGASE, MITOCHONDRIAL"/>
    <property type="match status" value="1"/>
</dbReference>
<organism evidence="14 15">
    <name type="scientific">Paramuribaculum intestinale</name>
    <dbReference type="NCBI Taxonomy" id="2094151"/>
    <lineage>
        <taxon>Bacteria</taxon>
        <taxon>Pseudomonadati</taxon>
        <taxon>Bacteroidota</taxon>
        <taxon>Bacteroidia</taxon>
        <taxon>Bacteroidales</taxon>
        <taxon>Muribaculaceae</taxon>
        <taxon>Paramuribaculum</taxon>
    </lineage>
</organism>
<dbReference type="Gene3D" id="3.10.290.10">
    <property type="entry name" value="RNA-binding S4 domain"/>
    <property type="match status" value="1"/>
</dbReference>
<evidence type="ECO:0000256" key="12">
    <source>
        <dbReference type="PROSITE-ProRule" id="PRU00182"/>
    </source>
</evidence>
<evidence type="ECO:0000313" key="15">
    <source>
        <dbReference type="Proteomes" id="UP000244925"/>
    </source>
</evidence>
<dbReference type="Gene3D" id="1.10.240.10">
    <property type="entry name" value="Tyrosyl-Transfer RNA Synthetase"/>
    <property type="match status" value="1"/>
</dbReference>
<dbReference type="InterPro" id="IPR014729">
    <property type="entry name" value="Rossmann-like_a/b/a_fold"/>
</dbReference>
<reference evidence="15" key="1">
    <citation type="submission" date="2018-02" db="EMBL/GenBank/DDBJ databases">
        <authorList>
            <person name="Clavel T."/>
            <person name="Strowig T."/>
        </authorList>
    </citation>
    <scope>NUCLEOTIDE SEQUENCE [LARGE SCALE GENOMIC DNA]</scope>
    <source>
        <strain evidence="15">DSM 100764</strain>
    </source>
</reference>
<feature type="binding site" evidence="11">
    <location>
        <position position="235"/>
    </location>
    <ligand>
        <name>ATP</name>
        <dbReference type="ChEBI" id="CHEBI:30616"/>
    </ligand>
</feature>
<dbReference type="InterPro" id="IPR024107">
    <property type="entry name" value="Tyr-tRNA-ligase_bac_1"/>
</dbReference>
<comment type="caution">
    <text evidence="14">The sequence shown here is derived from an EMBL/GenBank/DDBJ whole genome shotgun (WGS) entry which is preliminary data.</text>
</comment>
<evidence type="ECO:0000256" key="10">
    <source>
        <dbReference type="ARBA" id="ARBA00060965"/>
    </source>
</evidence>
<evidence type="ECO:0000256" key="5">
    <source>
        <dbReference type="ARBA" id="ARBA00022840"/>
    </source>
</evidence>
<dbReference type="GO" id="GO:0004831">
    <property type="term" value="F:tyrosine-tRNA ligase activity"/>
    <property type="evidence" value="ECO:0007669"/>
    <property type="project" value="UniProtKB-UniRule"/>
</dbReference>
<dbReference type="CDD" id="cd00165">
    <property type="entry name" value="S4"/>
    <property type="match status" value="1"/>
</dbReference>
<feature type="binding site" evidence="11">
    <location>
        <position position="172"/>
    </location>
    <ligand>
        <name>L-tyrosine</name>
        <dbReference type="ChEBI" id="CHEBI:58315"/>
    </ligand>
</feature>
<protein>
    <recommendedName>
        <fullName evidence="11">Tyrosine--tRNA ligase</fullName>
        <ecNumber evidence="11">6.1.1.1</ecNumber>
    </recommendedName>
    <alternativeName>
        <fullName evidence="11">Tyrosyl-tRNA synthetase</fullName>
        <shortName evidence="11">TyrRS</shortName>
    </alternativeName>
</protein>
<evidence type="ECO:0000313" key="14">
    <source>
        <dbReference type="EMBL" id="PWB06021.1"/>
    </source>
</evidence>
<evidence type="ECO:0000256" key="11">
    <source>
        <dbReference type="HAMAP-Rule" id="MF_02006"/>
    </source>
</evidence>
<dbReference type="EMBL" id="PUBV01000039">
    <property type="protein sequence ID" value="PWB06021.1"/>
    <property type="molecule type" value="Genomic_DNA"/>
</dbReference>
<keyword evidence="6 12" id="KW-0694">RNA-binding</keyword>
<evidence type="ECO:0000256" key="7">
    <source>
        <dbReference type="ARBA" id="ARBA00022917"/>
    </source>
</evidence>
<dbReference type="GO" id="GO:0005829">
    <property type="term" value="C:cytosol"/>
    <property type="evidence" value="ECO:0007669"/>
    <property type="project" value="TreeGrafter"/>
</dbReference>
<comment type="similarity">
    <text evidence="10 11">Belongs to the class-I aminoacyl-tRNA synthetase family. TyrS type 1 subfamily.</text>
</comment>
<dbReference type="InterPro" id="IPR054608">
    <property type="entry name" value="SYY-like_C"/>
</dbReference>
<dbReference type="GO" id="GO:0005524">
    <property type="term" value="F:ATP binding"/>
    <property type="evidence" value="ECO:0007669"/>
    <property type="project" value="UniProtKB-UniRule"/>
</dbReference>
<dbReference type="InterPro" id="IPR002305">
    <property type="entry name" value="aa-tRNA-synth_Ic"/>
</dbReference>
<dbReference type="GO" id="GO:0003723">
    <property type="term" value="F:RNA binding"/>
    <property type="evidence" value="ECO:0007669"/>
    <property type="project" value="UniProtKB-KW"/>
</dbReference>
<name>A0A2V1IQV1_9BACT</name>
<dbReference type="GO" id="GO:0042803">
    <property type="term" value="F:protein homodimerization activity"/>
    <property type="evidence" value="ECO:0007669"/>
    <property type="project" value="UniProtKB-ARBA"/>
</dbReference>
<dbReference type="RefSeq" id="WP_107036898.1">
    <property type="nucleotide sequence ID" value="NZ_CAONGC010000059.1"/>
</dbReference>
<dbReference type="PRINTS" id="PR01040">
    <property type="entry name" value="TRNASYNTHTYR"/>
</dbReference>
<keyword evidence="5 11" id="KW-0067">ATP-binding</keyword>
<dbReference type="HAMAP" id="MF_02006">
    <property type="entry name" value="Tyr_tRNA_synth_type1"/>
    <property type="match status" value="1"/>
</dbReference>
<accession>A0A2V1IQV1</accession>
<evidence type="ECO:0000256" key="3">
    <source>
        <dbReference type="ARBA" id="ARBA00022598"/>
    </source>
</evidence>
<dbReference type="FunFam" id="1.10.240.10:FF:000001">
    <property type="entry name" value="Tyrosine--tRNA ligase"/>
    <property type="match status" value="1"/>
</dbReference>
<proteinExistence type="inferred from homology"/>
<gene>
    <name evidence="11" type="primary">tyrS</name>
    <name evidence="14" type="ORF">C5O25_11660</name>
</gene>
<dbReference type="InterPro" id="IPR024088">
    <property type="entry name" value="Tyr-tRNA-ligase_bac-type"/>
</dbReference>
<dbReference type="Pfam" id="PF22421">
    <property type="entry name" value="SYY_C-terminal"/>
    <property type="match status" value="1"/>
</dbReference>
<keyword evidence="15" id="KW-1185">Reference proteome</keyword>
<comment type="function">
    <text evidence="11">Catalyzes the attachment of tyrosine to tRNA(Tyr) in a two-step reaction: tyrosine is first activated by ATP to form Tyr-AMP and then transferred to the acceptor end of tRNA(Tyr).</text>
</comment>
<keyword evidence="3 11" id="KW-0436">Ligase</keyword>
<keyword evidence="8 11" id="KW-0030">Aminoacyl-tRNA synthetase</keyword>
<dbReference type="Proteomes" id="UP000244925">
    <property type="component" value="Unassembled WGS sequence"/>
</dbReference>
<evidence type="ECO:0000259" key="13">
    <source>
        <dbReference type="Pfam" id="PF22421"/>
    </source>
</evidence>
<dbReference type="Gene3D" id="3.40.50.620">
    <property type="entry name" value="HUPs"/>
    <property type="match status" value="1"/>
</dbReference>
<comment type="subunit">
    <text evidence="11">Homodimer.</text>
</comment>
<dbReference type="SUPFAM" id="SSF52374">
    <property type="entry name" value="Nucleotidylyl transferase"/>
    <property type="match status" value="1"/>
</dbReference>
<dbReference type="GeneID" id="93425047"/>